<dbReference type="PROSITE" id="PS00061">
    <property type="entry name" value="ADH_SHORT"/>
    <property type="match status" value="1"/>
</dbReference>
<reference evidence="2 3" key="1">
    <citation type="journal article" date="2019" name="Int. J. Syst. Evol. Microbiol.">
        <title>The Global Catalogue of Microorganisms (GCM) 10K type strain sequencing project: providing services to taxonomists for standard genome sequencing and annotation.</title>
        <authorList>
            <consortium name="The Broad Institute Genomics Platform"/>
            <consortium name="The Broad Institute Genome Sequencing Center for Infectious Disease"/>
            <person name="Wu L."/>
            <person name="Ma J."/>
        </authorList>
    </citation>
    <scope>NUCLEOTIDE SEQUENCE [LARGE SCALE GENOMIC DNA]</scope>
    <source>
        <strain evidence="2 3">JCM 12398</strain>
    </source>
</reference>
<dbReference type="PRINTS" id="PR00081">
    <property type="entry name" value="GDHRDH"/>
</dbReference>
<dbReference type="Pfam" id="PF13561">
    <property type="entry name" value="adh_short_C2"/>
    <property type="match status" value="1"/>
</dbReference>
<accession>A0ABN1YU51</accession>
<dbReference type="CDD" id="cd05233">
    <property type="entry name" value="SDR_c"/>
    <property type="match status" value="1"/>
</dbReference>
<dbReference type="InterPro" id="IPR002347">
    <property type="entry name" value="SDR_fam"/>
</dbReference>
<dbReference type="Gene3D" id="3.40.50.720">
    <property type="entry name" value="NAD(P)-binding Rossmann-like Domain"/>
    <property type="match status" value="1"/>
</dbReference>
<gene>
    <name evidence="2" type="ORF">GCM10009640_15940</name>
</gene>
<name>A0ABN1YU51_9MICO</name>
<dbReference type="Proteomes" id="UP001501266">
    <property type="component" value="Unassembled WGS sequence"/>
</dbReference>
<dbReference type="RefSeq" id="WP_343919186.1">
    <property type="nucleotide sequence ID" value="NZ_BAAAKK010000004.1"/>
</dbReference>
<proteinExistence type="inferred from homology"/>
<dbReference type="PANTHER" id="PTHR42760:SF129">
    <property type="entry name" value="OXIDOREDUCTASE"/>
    <property type="match status" value="1"/>
</dbReference>
<dbReference type="InterPro" id="IPR020904">
    <property type="entry name" value="Sc_DH/Rdtase_CS"/>
</dbReference>
<comment type="similarity">
    <text evidence="1">Belongs to the short-chain dehydrogenases/reductases (SDR) family.</text>
</comment>
<evidence type="ECO:0000256" key="1">
    <source>
        <dbReference type="ARBA" id="ARBA00006484"/>
    </source>
</evidence>
<dbReference type="PANTHER" id="PTHR42760">
    <property type="entry name" value="SHORT-CHAIN DEHYDROGENASES/REDUCTASES FAMILY MEMBER"/>
    <property type="match status" value="1"/>
</dbReference>
<protein>
    <submittedName>
        <fullName evidence="2">SDR family oxidoreductase</fullName>
    </submittedName>
</protein>
<sequence>MGESKERVLVTGGASGIGAAIVEQQRRLGRDVVVIDKQPGGIQADLADATQVAAALEEALADGPIHRLVNNVGYIRVAELADLEIEDALRTYEINVVAAMRCAQALLPGMRDARFGRIVNLASRAALGKAGRTAYSGSKAGIIGVTRTWALELGEHGITVNAVSPGPIRTAMFEAANPAGEPRTQQIIDAIPVKRVGEPSDVAAAVTFLLDEAGFITGQNLNVCGGMTVGAAPL</sequence>
<dbReference type="PRINTS" id="PR00080">
    <property type="entry name" value="SDRFAMILY"/>
</dbReference>
<keyword evidence="3" id="KW-1185">Reference proteome</keyword>
<dbReference type="SUPFAM" id="SSF51735">
    <property type="entry name" value="NAD(P)-binding Rossmann-fold domains"/>
    <property type="match status" value="1"/>
</dbReference>
<dbReference type="InterPro" id="IPR036291">
    <property type="entry name" value="NAD(P)-bd_dom_sf"/>
</dbReference>
<comment type="caution">
    <text evidence="2">The sequence shown here is derived from an EMBL/GenBank/DDBJ whole genome shotgun (WGS) entry which is preliminary data.</text>
</comment>
<dbReference type="EMBL" id="BAAAKK010000004">
    <property type="protein sequence ID" value="GAA1422725.1"/>
    <property type="molecule type" value="Genomic_DNA"/>
</dbReference>
<evidence type="ECO:0000313" key="3">
    <source>
        <dbReference type="Proteomes" id="UP001501266"/>
    </source>
</evidence>
<organism evidence="2 3">
    <name type="scientific">Agrococcus citreus</name>
    <dbReference type="NCBI Taxonomy" id="84643"/>
    <lineage>
        <taxon>Bacteria</taxon>
        <taxon>Bacillati</taxon>
        <taxon>Actinomycetota</taxon>
        <taxon>Actinomycetes</taxon>
        <taxon>Micrococcales</taxon>
        <taxon>Microbacteriaceae</taxon>
        <taxon>Agrococcus</taxon>
    </lineage>
</organism>
<evidence type="ECO:0000313" key="2">
    <source>
        <dbReference type="EMBL" id="GAA1422725.1"/>
    </source>
</evidence>